<proteinExistence type="predicted"/>
<name>A0B6S2_METTP</name>
<sequence>MDYAEMSDILKSTLGLDSEPVGVVLFKSEEDIPKDLKEIESPLPYCGMVQRARRGEVLFARSDKHACRGGAAGIGLHAFPDNIVQGKLYFSKLNKCATPTVGQRIVSNLPKIPAGSTVATLVAPLSKLNMNPDVVIFVGNALQARRIVQAVLYRRGGRMNLDTAGIQSFCVDATASPILKGDVNVSLGCDGSAKKTGLTDNDVVVGIPFEMLEDICRVLKERHEGWDRFMRS</sequence>
<dbReference type="Pfam" id="PF02596">
    <property type="entry name" value="DUF169"/>
    <property type="match status" value="1"/>
</dbReference>
<dbReference type="EMBL" id="CP000477">
    <property type="protein sequence ID" value="ABK14396.1"/>
    <property type="molecule type" value="Genomic_DNA"/>
</dbReference>
<organism evidence="1 2">
    <name type="scientific">Methanothrix thermoacetophila (strain DSM 6194 / JCM 14653 / NBRC 101360 / PT)</name>
    <name type="common">Methanosaeta thermophila</name>
    <dbReference type="NCBI Taxonomy" id="349307"/>
    <lineage>
        <taxon>Archaea</taxon>
        <taxon>Methanobacteriati</taxon>
        <taxon>Methanobacteriota</taxon>
        <taxon>Stenosarchaea group</taxon>
        <taxon>Methanomicrobia</taxon>
        <taxon>Methanotrichales</taxon>
        <taxon>Methanotrichaceae</taxon>
        <taxon>Methanothrix</taxon>
    </lineage>
</organism>
<evidence type="ECO:0000313" key="2">
    <source>
        <dbReference type="Proteomes" id="UP000000674"/>
    </source>
</evidence>
<dbReference type="KEGG" id="mtp:Mthe_0605"/>
<accession>A0B6S2</accession>
<gene>
    <name evidence="1" type="ordered locus">Mthe_0605</name>
</gene>
<dbReference type="OrthoDB" id="120578at2157"/>
<dbReference type="Proteomes" id="UP000000674">
    <property type="component" value="Chromosome"/>
</dbReference>
<dbReference type="HOGENOM" id="CLU_074324_1_0_2"/>
<dbReference type="AlphaFoldDB" id="A0B6S2"/>
<keyword evidence="2" id="KW-1185">Reference proteome</keyword>
<dbReference type="GeneID" id="4461750"/>
<evidence type="ECO:0008006" key="3">
    <source>
        <dbReference type="Google" id="ProtNLM"/>
    </source>
</evidence>
<reference evidence="1 2" key="1">
    <citation type="submission" date="2006-10" db="EMBL/GenBank/DDBJ databases">
        <title>Complete sequence of Methanosaeta thermophila PT.</title>
        <authorList>
            <consortium name="US DOE Joint Genome Institute"/>
            <person name="Copeland A."/>
            <person name="Lucas S."/>
            <person name="Lapidus A."/>
            <person name="Barry K."/>
            <person name="Detter J.C."/>
            <person name="Glavina del Rio T."/>
            <person name="Hammon N."/>
            <person name="Israni S."/>
            <person name="Pitluck S."/>
            <person name="Chain P."/>
            <person name="Malfatti S."/>
            <person name="Shin M."/>
            <person name="Vergez L."/>
            <person name="Schmutz J."/>
            <person name="Larimer F."/>
            <person name="Land M."/>
            <person name="Hauser L."/>
            <person name="Kyrpides N."/>
            <person name="Kim E."/>
            <person name="Smith K.S."/>
            <person name="Ingram-Smith C."/>
            <person name="Richardson P."/>
        </authorList>
    </citation>
    <scope>NUCLEOTIDE SEQUENCE [LARGE SCALE GENOMIC DNA]</scope>
    <source>
        <strain evidence="2">DSM 6194 / JCM 14653 / NBRC 101360 / PT</strain>
    </source>
</reference>
<dbReference type="PANTHER" id="PTHR37954">
    <property type="entry name" value="BLL4979 PROTEIN"/>
    <property type="match status" value="1"/>
</dbReference>
<dbReference type="RefSeq" id="WP_011695793.1">
    <property type="nucleotide sequence ID" value="NC_008553.1"/>
</dbReference>
<protein>
    <recommendedName>
        <fullName evidence="3">DUF169 domain-containing protein</fullName>
    </recommendedName>
</protein>
<evidence type="ECO:0000313" key="1">
    <source>
        <dbReference type="EMBL" id="ABK14396.1"/>
    </source>
</evidence>
<dbReference type="InterPro" id="IPR003748">
    <property type="entry name" value="DUF169"/>
</dbReference>
<dbReference type="PANTHER" id="PTHR37954:SF3">
    <property type="entry name" value="DUF169 DOMAIN-CONTAINING PROTEIN"/>
    <property type="match status" value="1"/>
</dbReference>